<protein>
    <submittedName>
        <fullName evidence="1">Uncharacterized protein</fullName>
    </submittedName>
</protein>
<dbReference type="PANTHER" id="PTHR14918">
    <property type="entry name" value="KICSTOR COMPLEX PROTEIN SZT2"/>
    <property type="match status" value="1"/>
</dbReference>
<sequence>MNQTDDYDVTLVVSHEKTNVQMKITLNYYILLTSRRQESVNYLGYYSTHEQLMQQIIMEEASAAEKHIECMINKGSIDCRTHILWNKLLSTTPTFQLTYSELFELKELAHVQSLLSLDSRLSPMLTQPMGWYQGLMKTLITKYAERNRIFISPDNCTQHLLILHQRFLNGFVMLTVDTHHQTGDLSVVYRHIPSQEMDISDRDIYSLVEGVVNACCYHLWVTLLS</sequence>
<dbReference type="EMBL" id="JBFDAA010000008">
    <property type="protein sequence ID" value="KAL1130342.1"/>
    <property type="molecule type" value="Genomic_DNA"/>
</dbReference>
<keyword evidence="2" id="KW-1185">Reference proteome</keyword>
<accession>A0ABD0YUU1</accession>
<dbReference type="AlphaFoldDB" id="A0ABD0YUU1"/>
<dbReference type="PANTHER" id="PTHR14918:SF3">
    <property type="entry name" value="KICSTOR COMPLEX PROTEIN SZT2"/>
    <property type="match status" value="1"/>
</dbReference>
<evidence type="ECO:0000313" key="1">
    <source>
        <dbReference type="EMBL" id="KAL1130342.1"/>
    </source>
</evidence>
<name>A0ABD0YUU1_9HEMI</name>
<dbReference type="InterPro" id="IPR033228">
    <property type="entry name" value="SZT2"/>
</dbReference>
<gene>
    <name evidence="1" type="ORF">AAG570_013280</name>
</gene>
<evidence type="ECO:0000313" key="2">
    <source>
        <dbReference type="Proteomes" id="UP001558652"/>
    </source>
</evidence>
<organism evidence="1 2">
    <name type="scientific">Ranatra chinensis</name>
    <dbReference type="NCBI Taxonomy" id="642074"/>
    <lineage>
        <taxon>Eukaryota</taxon>
        <taxon>Metazoa</taxon>
        <taxon>Ecdysozoa</taxon>
        <taxon>Arthropoda</taxon>
        <taxon>Hexapoda</taxon>
        <taxon>Insecta</taxon>
        <taxon>Pterygota</taxon>
        <taxon>Neoptera</taxon>
        <taxon>Paraneoptera</taxon>
        <taxon>Hemiptera</taxon>
        <taxon>Heteroptera</taxon>
        <taxon>Panheteroptera</taxon>
        <taxon>Nepomorpha</taxon>
        <taxon>Nepidae</taxon>
        <taxon>Ranatrinae</taxon>
        <taxon>Ranatra</taxon>
    </lineage>
</organism>
<reference evidence="1 2" key="1">
    <citation type="submission" date="2024-07" db="EMBL/GenBank/DDBJ databases">
        <title>Chromosome-level genome assembly of the water stick insect Ranatra chinensis (Heteroptera: Nepidae).</title>
        <authorList>
            <person name="Liu X."/>
        </authorList>
    </citation>
    <scope>NUCLEOTIDE SEQUENCE [LARGE SCALE GENOMIC DNA]</scope>
    <source>
        <strain evidence="1">Cailab_2021Rc</strain>
        <tissue evidence="1">Muscle</tissue>
    </source>
</reference>
<proteinExistence type="predicted"/>
<comment type="caution">
    <text evidence="1">The sequence shown here is derived from an EMBL/GenBank/DDBJ whole genome shotgun (WGS) entry which is preliminary data.</text>
</comment>
<dbReference type="Proteomes" id="UP001558652">
    <property type="component" value="Unassembled WGS sequence"/>
</dbReference>